<gene>
    <name evidence="7" type="ORF">CPY51_15755</name>
</gene>
<protein>
    <submittedName>
        <fullName evidence="7">Sugar ABC transporter substrate-binding protein</fullName>
    </submittedName>
</protein>
<evidence type="ECO:0000256" key="4">
    <source>
        <dbReference type="ARBA" id="ARBA00022729"/>
    </source>
</evidence>
<dbReference type="AlphaFoldDB" id="A0A2W4EQZ3"/>
<dbReference type="RefSeq" id="WP_111161176.1">
    <property type="nucleotide sequence ID" value="NZ_PCDP01000036.1"/>
</dbReference>
<evidence type="ECO:0000313" key="7">
    <source>
        <dbReference type="EMBL" id="PZM12980.1"/>
    </source>
</evidence>
<keyword evidence="3" id="KW-0813">Transport</keyword>
<dbReference type="PANTHER" id="PTHR43649:SF34">
    <property type="entry name" value="ABC TRANSPORTER PERIPLASMIC-BINDING PROTEIN YCJN-RELATED"/>
    <property type="match status" value="1"/>
</dbReference>
<sequence length="431" mass="46473">MTRQFPLTRRRLLGSAIAAGSFLAMHAAGSSIAEAQVGALNVFGPLPPDPAPPGAAQFALQAFEAWKAANGSDVAYDLLAWAQLHDRMATAFASGSAPWDILYMSGWVPEFASFLEPFADSLPQELVEDMPPSSFETVAWKGKRYGAVFTLSLLTLFYNKEHFEQAGIKEPPKDWDDFKRLTKELTRDERYGFVANYGDPAGIGGTASYWMAFLQQAGGKMYDEAGMPIFKSDEGIAALQMMMDLNAAGTDPGSISYVGINDASNVLMSGRASMMMNWPFMWKAAEDPKQSTIVGKVGSSILPAGPAGSASIDGTDAWVIAKSSANIPKAQKLVEFYLDKEVQKRQALDTGWLPIRLSVLNDPEVQHALPIAGTVLEQSKHPYNSFVTPDYTQVTQALGTEIQKALQGNATAAEAINSASDLVAAIVKQRG</sequence>
<evidence type="ECO:0000256" key="1">
    <source>
        <dbReference type="ARBA" id="ARBA00004418"/>
    </source>
</evidence>
<comment type="caution">
    <text evidence="7">The sequence shown here is derived from an EMBL/GenBank/DDBJ whole genome shotgun (WGS) entry which is preliminary data.</text>
</comment>
<dbReference type="InterPro" id="IPR050490">
    <property type="entry name" value="Bact_solute-bd_prot1"/>
</dbReference>
<dbReference type="Proteomes" id="UP000248925">
    <property type="component" value="Unassembled WGS sequence"/>
</dbReference>
<dbReference type="PROSITE" id="PS51318">
    <property type="entry name" value="TAT"/>
    <property type="match status" value="1"/>
</dbReference>
<accession>A0A2W4EQZ3</accession>
<dbReference type="Gene3D" id="3.40.190.10">
    <property type="entry name" value="Periplasmic binding protein-like II"/>
    <property type="match status" value="2"/>
</dbReference>
<proteinExistence type="inferred from homology"/>
<dbReference type="InterPro" id="IPR006059">
    <property type="entry name" value="SBP"/>
</dbReference>
<evidence type="ECO:0000256" key="6">
    <source>
        <dbReference type="SAM" id="SignalP"/>
    </source>
</evidence>
<evidence type="ECO:0000313" key="8">
    <source>
        <dbReference type="Proteomes" id="UP000248925"/>
    </source>
</evidence>
<comment type="similarity">
    <text evidence="2">Belongs to the bacterial solute-binding protein 1 family.</text>
</comment>
<comment type="subcellular location">
    <subcellularLocation>
        <location evidence="1">Periplasm</location>
    </subcellularLocation>
</comment>
<dbReference type="OrthoDB" id="9811951at2"/>
<dbReference type="SUPFAM" id="SSF53850">
    <property type="entry name" value="Periplasmic binding protein-like II"/>
    <property type="match status" value="1"/>
</dbReference>
<evidence type="ECO:0000256" key="5">
    <source>
        <dbReference type="ARBA" id="ARBA00022764"/>
    </source>
</evidence>
<evidence type="ECO:0000256" key="2">
    <source>
        <dbReference type="ARBA" id="ARBA00008520"/>
    </source>
</evidence>
<dbReference type="InterPro" id="IPR006311">
    <property type="entry name" value="TAT_signal"/>
</dbReference>
<feature type="chain" id="PRO_5015918374" evidence="6">
    <location>
        <begin position="28"/>
        <end position="431"/>
    </location>
</feature>
<dbReference type="GO" id="GO:0042597">
    <property type="term" value="C:periplasmic space"/>
    <property type="evidence" value="ECO:0007669"/>
    <property type="project" value="UniProtKB-SubCell"/>
</dbReference>
<feature type="signal peptide" evidence="6">
    <location>
        <begin position="1"/>
        <end position="27"/>
    </location>
</feature>
<organism evidence="7 8">
    <name type="scientific">Rhizobium tubonense</name>
    <dbReference type="NCBI Taxonomy" id="484088"/>
    <lineage>
        <taxon>Bacteria</taxon>
        <taxon>Pseudomonadati</taxon>
        <taxon>Pseudomonadota</taxon>
        <taxon>Alphaproteobacteria</taxon>
        <taxon>Hyphomicrobiales</taxon>
        <taxon>Rhizobiaceae</taxon>
        <taxon>Rhizobium/Agrobacterium group</taxon>
        <taxon>Rhizobium</taxon>
    </lineage>
</organism>
<keyword evidence="4 6" id="KW-0732">Signal</keyword>
<name>A0A2W4EQZ3_9HYPH</name>
<reference evidence="7 8" key="1">
    <citation type="journal article" date="2018" name="Sci. Rep.">
        <title>Rhizobium tumorigenes sp. nov., a novel plant tumorigenic bacterium isolated from cane gall tumors on thornless blackberry.</title>
        <authorList>
            <person name="Kuzmanovi N."/>
            <person name="Smalla K."/>
            <person name="Gronow S."/>
            <person name="PuBawska J."/>
        </authorList>
    </citation>
    <scope>NUCLEOTIDE SEQUENCE [LARGE SCALE GENOMIC DNA]</scope>
    <source>
        <strain evidence="7 8">CCBAU 85046</strain>
    </source>
</reference>
<dbReference type="PANTHER" id="PTHR43649">
    <property type="entry name" value="ARABINOSE-BINDING PROTEIN-RELATED"/>
    <property type="match status" value="1"/>
</dbReference>
<keyword evidence="5" id="KW-0574">Periplasm</keyword>
<dbReference type="Pfam" id="PF01547">
    <property type="entry name" value="SBP_bac_1"/>
    <property type="match status" value="1"/>
</dbReference>
<dbReference type="EMBL" id="PCDP01000036">
    <property type="protein sequence ID" value="PZM12980.1"/>
    <property type="molecule type" value="Genomic_DNA"/>
</dbReference>
<evidence type="ECO:0000256" key="3">
    <source>
        <dbReference type="ARBA" id="ARBA00022448"/>
    </source>
</evidence>
<keyword evidence="8" id="KW-1185">Reference proteome</keyword>